<dbReference type="PANTHER" id="PTHR43885:SF1">
    <property type="entry name" value="SUPERFAMILY HYDROLASE, PUTATIVE (AFU_ORTHOLOGUE AFUA_4G13290)-RELATED"/>
    <property type="match status" value="1"/>
</dbReference>
<name>A0A8H4M4P0_9EURO</name>
<dbReference type="Gene3D" id="1.10.260.80">
    <property type="match status" value="1"/>
</dbReference>
<evidence type="ECO:0008006" key="3">
    <source>
        <dbReference type="Google" id="ProtNLM"/>
    </source>
</evidence>
<evidence type="ECO:0000313" key="2">
    <source>
        <dbReference type="Proteomes" id="UP000653565"/>
    </source>
</evidence>
<reference evidence="1" key="2">
    <citation type="submission" date="2020-04" db="EMBL/GenBank/DDBJ databases">
        <authorList>
            <person name="Santos R.A.C."/>
            <person name="Steenwyk J.L."/>
            <person name="Rivero-Menendez O."/>
            <person name="Mead M.E."/>
            <person name="Silva L.P."/>
            <person name="Bastos R.W."/>
            <person name="Alastruey-Izquierdo A."/>
            <person name="Goldman G.H."/>
            <person name="Rokas A."/>
        </authorList>
    </citation>
    <scope>NUCLEOTIDE SEQUENCE</scope>
    <source>
        <strain evidence="1">CNM-CM6805</strain>
    </source>
</reference>
<organism evidence="1 2">
    <name type="scientific">Aspergillus fumigatiaffinis</name>
    <dbReference type="NCBI Taxonomy" id="340414"/>
    <lineage>
        <taxon>Eukaryota</taxon>
        <taxon>Fungi</taxon>
        <taxon>Dikarya</taxon>
        <taxon>Ascomycota</taxon>
        <taxon>Pezizomycotina</taxon>
        <taxon>Eurotiomycetes</taxon>
        <taxon>Eurotiomycetidae</taxon>
        <taxon>Eurotiales</taxon>
        <taxon>Aspergillaceae</taxon>
        <taxon>Aspergillus</taxon>
        <taxon>Aspergillus subgen. Fumigati</taxon>
    </lineage>
</organism>
<accession>A0A8H4M4P0</accession>
<evidence type="ECO:0000313" key="1">
    <source>
        <dbReference type="EMBL" id="KAF4228220.1"/>
    </source>
</evidence>
<dbReference type="Gene3D" id="3.40.50.1000">
    <property type="entry name" value="HAD superfamily/HAD-like"/>
    <property type="match status" value="1"/>
</dbReference>
<gene>
    <name evidence="1" type="ORF">CNMCM6805_002287</name>
</gene>
<dbReference type="InterPro" id="IPR023214">
    <property type="entry name" value="HAD_sf"/>
</dbReference>
<dbReference type="AlphaFoldDB" id="A0A8H4M4P0"/>
<protein>
    <recommendedName>
        <fullName evidence="3">HAD superfamily hydrolase</fullName>
    </recommendedName>
</protein>
<sequence length="313" mass="34812">MDIDLSLQVLFLEMPLVLRTAYCPITSLDSILTTIWTLNLPAPKQQLSHSMLASRTFSRSSSSVVSMALSLENYALRQRRFAPLNPALAESSDAPRLKGIVFDVDGTLCLPQNYMFAEMRKALGIDKKDDILHHIRDLPTAAERTAAAEKIKAIEREAMKHQQPQPGLVDLMDYLQSRGLHRALCTRNFEAPVRHLLQNHLPSHVFLPIITRETPGLLPKPDPAGILHIAREWGLDNRAENLIMVGDSIDDMTAGHTAGAATVLLVNDHNSHLKDHAHTDLYVDRLDELIDILENGFVGHRGGDKPPTSDREG</sequence>
<comment type="caution">
    <text evidence="1">The sequence shown here is derived from an EMBL/GenBank/DDBJ whole genome shotgun (WGS) entry which is preliminary data.</text>
</comment>
<dbReference type="InterPro" id="IPR036412">
    <property type="entry name" value="HAD-like_sf"/>
</dbReference>
<dbReference type="SUPFAM" id="SSF56784">
    <property type="entry name" value="HAD-like"/>
    <property type="match status" value="1"/>
</dbReference>
<dbReference type="Proteomes" id="UP000653565">
    <property type="component" value="Unassembled WGS sequence"/>
</dbReference>
<dbReference type="CDD" id="cd01427">
    <property type="entry name" value="HAD_like"/>
    <property type="match status" value="1"/>
</dbReference>
<proteinExistence type="predicted"/>
<dbReference type="EMBL" id="JAAAPX010000157">
    <property type="protein sequence ID" value="KAF4228220.1"/>
    <property type="molecule type" value="Genomic_DNA"/>
</dbReference>
<dbReference type="NCBIfam" id="TIGR01549">
    <property type="entry name" value="HAD-SF-IA-v1"/>
    <property type="match status" value="1"/>
</dbReference>
<dbReference type="SFLD" id="SFLDG01129">
    <property type="entry name" value="C1.5:_HAD__Beta-PGM__Phosphata"/>
    <property type="match status" value="1"/>
</dbReference>
<dbReference type="InterPro" id="IPR006439">
    <property type="entry name" value="HAD-SF_hydro_IA"/>
</dbReference>
<dbReference type="GO" id="GO:0016791">
    <property type="term" value="F:phosphatase activity"/>
    <property type="evidence" value="ECO:0007669"/>
    <property type="project" value="UniProtKB-ARBA"/>
</dbReference>
<dbReference type="OrthoDB" id="426235at2759"/>
<dbReference type="SFLD" id="SFLDS00003">
    <property type="entry name" value="Haloacid_Dehalogenase"/>
    <property type="match status" value="1"/>
</dbReference>
<dbReference type="PANTHER" id="PTHR43885">
    <property type="entry name" value="HALOACID DEHALOGENASE-LIKE HYDROLASE"/>
    <property type="match status" value="1"/>
</dbReference>
<keyword evidence="2" id="KW-1185">Reference proteome</keyword>
<dbReference type="Pfam" id="PF00702">
    <property type="entry name" value="Hydrolase"/>
    <property type="match status" value="1"/>
</dbReference>
<reference evidence="1" key="1">
    <citation type="journal article" date="2020" name="bioRxiv">
        <title>Genomic and phenotypic heterogeneity of clinical isolates of the human pathogens Aspergillus fumigatus, Aspergillus lentulus and Aspergillus fumigatiaffinis.</title>
        <authorList>
            <person name="dos Santos R.A.C."/>
            <person name="Steenwyk J.L."/>
            <person name="Rivero-Menendez O."/>
            <person name="Mead M.E."/>
            <person name="Silva L.P."/>
            <person name="Bastos R.W."/>
            <person name="Alastruey-Izquierdo A."/>
            <person name="Goldman G.H."/>
            <person name="Rokas A."/>
        </authorList>
    </citation>
    <scope>NUCLEOTIDE SEQUENCE</scope>
    <source>
        <strain evidence="1">CNM-CM6805</strain>
    </source>
</reference>